<evidence type="ECO:0000256" key="1">
    <source>
        <dbReference type="SAM" id="Phobius"/>
    </source>
</evidence>
<evidence type="ECO:0000313" key="2">
    <source>
        <dbReference type="EMBL" id="AGB03785.1"/>
    </source>
</evidence>
<gene>
    <name evidence="2" type="ordered locus">Metfor_2802</name>
</gene>
<dbReference type="KEGG" id="mfo:Metfor_2802"/>
<dbReference type="InterPro" id="IPR019235">
    <property type="entry name" value="DUF2178_TM"/>
</dbReference>
<dbReference type="Proteomes" id="UP000010824">
    <property type="component" value="Chromosome"/>
</dbReference>
<reference evidence="3" key="1">
    <citation type="submission" date="2011-12" db="EMBL/GenBank/DDBJ databases">
        <title>Complete sequence of Methanoregula formicicum SMSP.</title>
        <authorList>
            <person name="Lucas S."/>
            <person name="Han J."/>
            <person name="Lapidus A."/>
            <person name="Cheng J.-F."/>
            <person name="Goodwin L."/>
            <person name="Pitluck S."/>
            <person name="Peters L."/>
            <person name="Ovchinnikova G."/>
            <person name="Teshima H."/>
            <person name="Detter J.C."/>
            <person name="Han C."/>
            <person name="Tapia R."/>
            <person name="Land M."/>
            <person name="Hauser L."/>
            <person name="Kyrpides N."/>
            <person name="Ivanova N."/>
            <person name="Pagani I."/>
            <person name="Imachi H."/>
            <person name="Tamaki H."/>
            <person name="Sekiguchi Y."/>
            <person name="Kamagata Y."/>
            <person name="Cadillo-Quiroz H."/>
            <person name="Zinder S."/>
            <person name="Liu W.-T."/>
            <person name="Woyke T."/>
        </authorList>
    </citation>
    <scope>NUCLEOTIDE SEQUENCE [LARGE SCALE GENOMIC DNA]</scope>
    <source>
        <strain evidence="3">DSM 22288 / NBRC 105244 / SMSP</strain>
    </source>
</reference>
<evidence type="ECO:0000313" key="3">
    <source>
        <dbReference type="Proteomes" id="UP000010824"/>
    </source>
</evidence>
<dbReference type="AlphaFoldDB" id="L0HID4"/>
<keyword evidence="1" id="KW-0812">Transmembrane</keyword>
<proteinExistence type="predicted"/>
<feature type="transmembrane region" description="Helical" evidence="1">
    <location>
        <begin position="12"/>
        <end position="31"/>
    </location>
</feature>
<dbReference type="HOGENOM" id="CLU_1431631_0_0_2"/>
<keyword evidence="1" id="KW-1133">Transmembrane helix</keyword>
<sequence length="193" mass="21232">MLHCEIMRMKTYYAVVGCVIAAEILCLGIAITTGNPVIPALLILAGIAVVWFAKRKVTDVMSDDLSDTIYGKAALNALIVTIIVAAILYAGAMTWYFNSGYGGGFHTFPNGSVSVGFATEAPFRQGDTWNYYLIPDPANMTGEDFWGLDLLFKNGHQAREFPLVFGIGMGFIVLLLTALYAAFSYYYTRKYEE</sequence>
<dbReference type="EMBL" id="CP003167">
    <property type="protein sequence ID" value="AGB03785.1"/>
    <property type="molecule type" value="Genomic_DNA"/>
</dbReference>
<feature type="transmembrane region" description="Helical" evidence="1">
    <location>
        <begin position="163"/>
        <end position="187"/>
    </location>
</feature>
<dbReference type="eggNOG" id="arCOG04440">
    <property type="taxonomic scope" value="Archaea"/>
</dbReference>
<organism evidence="2 3">
    <name type="scientific">Methanoregula formicica (strain DSM 22288 / NBRC 105244 / SMSP)</name>
    <dbReference type="NCBI Taxonomy" id="593750"/>
    <lineage>
        <taxon>Archaea</taxon>
        <taxon>Methanobacteriati</taxon>
        <taxon>Methanobacteriota</taxon>
        <taxon>Stenosarchaea group</taxon>
        <taxon>Methanomicrobia</taxon>
        <taxon>Methanomicrobiales</taxon>
        <taxon>Methanoregulaceae</taxon>
        <taxon>Methanoregula</taxon>
    </lineage>
</organism>
<name>L0HID4_METFS</name>
<dbReference type="Pfam" id="PF09946">
    <property type="entry name" value="DUF2178"/>
    <property type="match status" value="1"/>
</dbReference>
<feature type="transmembrane region" description="Helical" evidence="1">
    <location>
        <begin position="74"/>
        <end position="97"/>
    </location>
</feature>
<keyword evidence="1" id="KW-0472">Membrane</keyword>
<dbReference type="InParanoid" id="L0HID4"/>
<reference evidence="2 3" key="2">
    <citation type="journal article" date="2014" name="Genome Announc.">
        <title>Complete Genome Sequence of Methanoregula formicica SMSPT, a Mesophilic Hydrogenotrophic Methanogen Isolated from a Methanogenic Upflow Anaerobic Sludge Blanket Reactor.</title>
        <authorList>
            <person name="Yamamoto K."/>
            <person name="Tamaki H."/>
            <person name="Cadillo-Quiroz H."/>
            <person name="Imachi H."/>
            <person name="Kyrpides N."/>
            <person name="Woyke T."/>
            <person name="Goodwin L."/>
            <person name="Zinder S.H."/>
            <person name="Kamagata Y."/>
            <person name="Liu W.T."/>
        </authorList>
    </citation>
    <scope>NUCLEOTIDE SEQUENCE [LARGE SCALE GENOMIC DNA]</scope>
    <source>
        <strain evidence="3">DSM 22288 / NBRC 105244 / SMSP</strain>
    </source>
</reference>
<protein>
    <submittedName>
        <fullName evidence="2">Putative membrane protein (DUF2178)</fullName>
    </submittedName>
</protein>
<accession>L0HID4</accession>
<keyword evidence="3" id="KW-1185">Reference proteome</keyword>
<feature type="transmembrane region" description="Helical" evidence="1">
    <location>
        <begin position="37"/>
        <end position="53"/>
    </location>
</feature>